<organism evidence="1 2">
    <name type="scientific">Candidatus Yanofskybacteria bacterium RIFCSPLOWO2_01_FULL_49_25</name>
    <dbReference type="NCBI Taxonomy" id="1802701"/>
    <lineage>
        <taxon>Bacteria</taxon>
        <taxon>Candidatus Yanofskyibacteriota</taxon>
    </lineage>
</organism>
<evidence type="ECO:0000313" key="2">
    <source>
        <dbReference type="Proteomes" id="UP000179047"/>
    </source>
</evidence>
<dbReference type="AlphaFoldDB" id="A0A1F8GSD9"/>
<protein>
    <submittedName>
        <fullName evidence="1">Uncharacterized protein</fullName>
    </submittedName>
</protein>
<sequence>MCQTPGYLPLFTGCQCPYTSASAGSDYCRTCRESIDPHQPSLVTGKREPRQWRIFPALDALFIHADKQGRLHIHRPAHTAIDFRDWEKLYALSGPVLQLGISGKHVTGTVMRVSSSVAEDIGSLHISGTINDKLPGILTLHYGKEALVGRPGAILWFLNLVSFDSCLILTKIKAMDDERSEFSALLDKVVEMLLAKSRHSPGDEELLRFIWLNTSGRLPTGLAAKHGGHIASAIRETLNVAKSDRLRRLWDHITAPEPPVQT</sequence>
<proteinExistence type="predicted"/>
<dbReference type="EMBL" id="MGKP01000021">
    <property type="protein sequence ID" value="OGN28342.1"/>
    <property type="molecule type" value="Genomic_DNA"/>
</dbReference>
<accession>A0A1F8GSD9</accession>
<gene>
    <name evidence="1" type="ORF">A3A33_00360</name>
</gene>
<evidence type="ECO:0000313" key="1">
    <source>
        <dbReference type="EMBL" id="OGN28342.1"/>
    </source>
</evidence>
<dbReference type="Proteomes" id="UP000179047">
    <property type="component" value="Unassembled WGS sequence"/>
</dbReference>
<comment type="caution">
    <text evidence="1">The sequence shown here is derived from an EMBL/GenBank/DDBJ whole genome shotgun (WGS) entry which is preliminary data.</text>
</comment>
<name>A0A1F8GSD9_9BACT</name>
<reference evidence="1 2" key="1">
    <citation type="journal article" date="2016" name="Nat. Commun.">
        <title>Thousands of microbial genomes shed light on interconnected biogeochemical processes in an aquifer system.</title>
        <authorList>
            <person name="Anantharaman K."/>
            <person name="Brown C.T."/>
            <person name="Hug L.A."/>
            <person name="Sharon I."/>
            <person name="Castelle C.J."/>
            <person name="Probst A.J."/>
            <person name="Thomas B.C."/>
            <person name="Singh A."/>
            <person name="Wilkins M.J."/>
            <person name="Karaoz U."/>
            <person name="Brodie E.L."/>
            <person name="Williams K.H."/>
            <person name="Hubbard S.S."/>
            <person name="Banfield J.F."/>
        </authorList>
    </citation>
    <scope>NUCLEOTIDE SEQUENCE [LARGE SCALE GENOMIC DNA]</scope>
</reference>